<sequence length="80" mass="8190">MGSGRENSRDSRQHVEIALVDGPPGGQGIGQLSSSECELIGELQRGHTLVLGEQALCVARSEGARVEPLAGAIRLGLAGA</sequence>
<keyword evidence="3" id="KW-1185">Reference proteome</keyword>
<gene>
    <name evidence="2" type="ORF">DDW44_22495</name>
</gene>
<feature type="compositionally biased region" description="Basic and acidic residues" evidence="1">
    <location>
        <begin position="1"/>
        <end position="15"/>
    </location>
</feature>
<accession>A0A2S1SXV6</accession>
<protein>
    <submittedName>
        <fullName evidence="2">Uncharacterized protein</fullName>
    </submittedName>
</protein>
<evidence type="ECO:0000313" key="2">
    <source>
        <dbReference type="EMBL" id="AWI31242.1"/>
    </source>
</evidence>
<reference evidence="2 3" key="1">
    <citation type="submission" date="2018-05" db="EMBL/GenBank/DDBJ databases">
        <title>Complete genome sequence of sponge-derived Streptomyces sp. HNM0039.</title>
        <authorList>
            <person name="Huang X."/>
            <person name="Zhou S."/>
        </authorList>
    </citation>
    <scope>NUCLEOTIDE SEQUENCE [LARGE SCALE GENOMIC DNA]</scope>
    <source>
        <strain evidence="2 3">HNM0039</strain>
    </source>
</reference>
<dbReference type="AlphaFoldDB" id="A0A2S1SXV6"/>
<feature type="region of interest" description="Disordered" evidence="1">
    <location>
        <begin position="1"/>
        <end position="26"/>
    </location>
</feature>
<evidence type="ECO:0000313" key="3">
    <source>
        <dbReference type="Proteomes" id="UP000244900"/>
    </source>
</evidence>
<name>A0A2S1SXV6_9ACTN</name>
<evidence type="ECO:0000256" key="1">
    <source>
        <dbReference type="SAM" id="MobiDB-lite"/>
    </source>
</evidence>
<organism evidence="2 3">
    <name type="scientific">Streptomyces tirandamycinicus</name>
    <dbReference type="NCBI Taxonomy" id="2174846"/>
    <lineage>
        <taxon>Bacteria</taxon>
        <taxon>Bacillati</taxon>
        <taxon>Actinomycetota</taxon>
        <taxon>Actinomycetes</taxon>
        <taxon>Kitasatosporales</taxon>
        <taxon>Streptomycetaceae</taxon>
        <taxon>Streptomyces</taxon>
    </lineage>
</organism>
<dbReference type="EMBL" id="CP029188">
    <property type="protein sequence ID" value="AWI31242.1"/>
    <property type="molecule type" value="Genomic_DNA"/>
</dbReference>
<dbReference type="RefSeq" id="WP_108907517.1">
    <property type="nucleotide sequence ID" value="NZ_CP029188.1"/>
</dbReference>
<dbReference type="Proteomes" id="UP000244900">
    <property type="component" value="Chromosome"/>
</dbReference>
<dbReference type="KEGG" id="stir:DDW44_22495"/>
<proteinExistence type="predicted"/>